<keyword evidence="1 4" id="KW-0547">Nucleotide-binding</keyword>
<dbReference type="Proteomes" id="UP000023430">
    <property type="component" value="Unassembled WGS sequence"/>
</dbReference>
<dbReference type="PATRIC" id="fig|1449351.3.peg.1707"/>
<evidence type="ECO:0000256" key="1">
    <source>
        <dbReference type="ARBA" id="ARBA00022741"/>
    </source>
</evidence>
<dbReference type="InterPro" id="IPR041569">
    <property type="entry name" value="AAA_lid_3"/>
</dbReference>
<dbReference type="Gene3D" id="1.10.8.60">
    <property type="match status" value="2"/>
</dbReference>
<dbReference type="InterPro" id="IPR003960">
    <property type="entry name" value="ATPase_AAA_CS"/>
</dbReference>
<dbReference type="STRING" id="1449351.RISW2_01420"/>
<dbReference type="GO" id="GO:0005524">
    <property type="term" value="F:ATP binding"/>
    <property type="evidence" value="ECO:0007669"/>
    <property type="project" value="UniProtKB-KW"/>
</dbReference>
<feature type="domain" description="AAA+ ATPase" evidence="5">
    <location>
        <begin position="145"/>
        <end position="283"/>
    </location>
</feature>
<dbReference type="EMBL" id="JAME01000010">
    <property type="protein sequence ID" value="ETX29357.1"/>
    <property type="molecule type" value="Genomic_DNA"/>
</dbReference>
<dbReference type="GO" id="GO:0016887">
    <property type="term" value="F:ATP hydrolysis activity"/>
    <property type="evidence" value="ECO:0007669"/>
    <property type="project" value="InterPro"/>
</dbReference>
<evidence type="ECO:0000313" key="7">
    <source>
        <dbReference type="Proteomes" id="UP000023430"/>
    </source>
</evidence>
<dbReference type="SMART" id="SM00382">
    <property type="entry name" value="AAA"/>
    <property type="match status" value="2"/>
</dbReference>
<dbReference type="SUPFAM" id="SSF52540">
    <property type="entry name" value="P-loop containing nucleoside triphosphate hydrolases"/>
    <property type="match status" value="2"/>
</dbReference>
<dbReference type="InterPro" id="IPR003959">
    <property type="entry name" value="ATPase_AAA_core"/>
</dbReference>
<gene>
    <name evidence="6" type="ORF">RISW2_01420</name>
</gene>
<keyword evidence="7" id="KW-1185">Reference proteome</keyword>
<dbReference type="InterPro" id="IPR027417">
    <property type="entry name" value="P-loop_NTPase"/>
</dbReference>
<comment type="similarity">
    <text evidence="4">Belongs to the AAA ATPase family.</text>
</comment>
<evidence type="ECO:0000256" key="3">
    <source>
        <dbReference type="ARBA" id="ARBA00023054"/>
    </source>
</evidence>
<dbReference type="AlphaFoldDB" id="X7F8W6"/>
<dbReference type="InterPro" id="IPR050168">
    <property type="entry name" value="AAA_ATPase_domain"/>
</dbReference>
<dbReference type="PANTHER" id="PTHR23077">
    <property type="entry name" value="AAA-FAMILY ATPASE"/>
    <property type="match status" value="1"/>
</dbReference>
<evidence type="ECO:0000256" key="4">
    <source>
        <dbReference type="RuleBase" id="RU003651"/>
    </source>
</evidence>
<dbReference type="FunFam" id="3.40.50.300:FF:001025">
    <property type="entry name" value="ATPase family, AAA domain-containing 2B"/>
    <property type="match status" value="1"/>
</dbReference>
<dbReference type="Pfam" id="PF00004">
    <property type="entry name" value="AAA"/>
    <property type="match status" value="2"/>
</dbReference>
<keyword evidence="2 4" id="KW-0067">ATP-binding</keyword>
<dbReference type="PANTHER" id="PTHR23077:SF171">
    <property type="entry name" value="NUCLEAR VALOSIN-CONTAINING PROTEIN-LIKE"/>
    <property type="match status" value="1"/>
</dbReference>
<reference evidence="6 7" key="1">
    <citation type="submission" date="2014-01" db="EMBL/GenBank/DDBJ databases">
        <title>Roseivivax isoporae LMG 25204 Genome Sequencing.</title>
        <authorList>
            <person name="Lai Q."/>
            <person name="Li G."/>
            <person name="Shao Z."/>
        </authorList>
    </citation>
    <scope>NUCLEOTIDE SEQUENCE [LARGE SCALE GENOMIC DNA]</scope>
    <source>
        <strain evidence="6 7">LMG 25204</strain>
    </source>
</reference>
<name>X7F8W6_9RHOB</name>
<organism evidence="6 7">
    <name type="scientific">Roseivivax isoporae LMG 25204</name>
    <dbReference type="NCBI Taxonomy" id="1449351"/>
    <lineage>
        <taxon>Bacteria</taxon>
        <taxon>Pseudomonadati</taxon>
        <taxon>Pseudomonadota</taxon>
        <taxon>Alphaproteobacteria</taxon>
        <taxon>Rhodobacterales</taxon>
        <taxon>Roseobacteraceae</taxon>
        <taxon>Roseivivax</taxon>
    </lineage>
</organism>
<sequence length="644" mass="66979">MVPAALPEDVAELDPILAGNAGLGTGDTVAIAPASLPPLQTLALRIDGGTAAHADIKDALFDMALTLGDRITLTLPAARASAAEVIATTPGPAGVVDDATALSVETTAPAYDGIGGMSEEIARVHEMVAAPLTRPDLYAALGIEAPRGVLFAGPPGSGKTLLARAVAARTRAAFFQIDGPEIVSKHYGDSEAALRRTFTAAQRATPAIIFIDEIDAIAPARASLSGDRQVERRIVAQLLTLMDGLSDRGRVIVMAATNQPDALDPALRRPGRFDREIVFRPPQPSQRRDILAVHLARAPLGPDADLERLAAVTHGYVGADLASLAREAAVAALARASREAGGEAHVRAENLRITAADLDHGLAVTGPSALRGAGPDLPPVAWRDVGGLDAAKAALELAVLRPLRHTVLHDRLRVAPARGILLSGPPGTGKTLLARALAAEAGMNVIAVRPPRILSRYFGEAERAIAEVFATARATAPTLLFFDEFDALAPRRGGGGEVHDRIVAQLLTEFDAVSVTRGVVVLAATNRAGAIDSALTRPGRFDLVVPVPLPDMGARAAILSVHLKDRPVAPDVNLAELAEMTGGFSGADLAGLVDMAALGALERALLSGETEPCLTREDLVAACARIAAAEALRRQDFINGESHR</sequence>
<dbReference type="PROSITE" id="PS00674">
    <property type="entry name" value="AAA"/>
    <property type="match status" value="2"/>
</dbReference>
<comment type="caution">
    <text evidence="6">The sequence shown here is derived from an EMBL/GenBank/DDBJ whole genome shotgun (WGS) entry which is preliminary data.</text>
</comment>
<dbReference type="Pfam" id="PF17862">
    <property type="entry name" value="AAA_lid_3"/>
    <property type="match status" value="2"/>
</dbReference>
<evidence type="ECO:0000313" key="6">
    <source>
        <dbReference type="EMBL" id="ETX29357.1"/>
    </source>
</evidence>
<evidence type="ECO:0000259" key="5">
    <source>
        <dbReference type="SMART" id="SM00382"/>
    </source>
</evidence>
<evidence type="ECO:0000256" key="2">
    <source>
        <dbReference type="ARBA" id="ARBA00022840"/>
    </source>
</evidence>
<keyword evidence="3" id="KW-0175">Coiled coil</keyword>
<accession>X7F8W6</accession>
<dbReference type="eggNOG" id="COG1222">
    <property type="taxonomic scope" value="Bacteria"/>
</dbReference>
<proteinExistence type="inferred from homology"/>
<feature type="domain" description="AAA+ ATPase" evidence="5">
    <location>
        <begin position="416"/>
        <end position="551"/>
    </location>
</feature>
<protein>
    <recommendedName>
        <fullName evidence="5">AAA+ ATPase domain-containing protein</fullName>
    </recommendedName>
</protein>
<dbReference type="FunFam" id="3.40.50.300:FF:000012">
    <property type="entry name" value="Transitional endoplasmic reticulum ATPase"/>
    <property type="match status" value="1"/>
</dbReference>
<dbReference type="InterPro" id="IPR003593">
    <property type="entry name" value="AAA+_ATPase"/>
</dbReference>
<dbReference type="Gene3D" id="3.40.50.300">
    <property type="entry name" value="P-loop containing nucleotide triphosphate hydrolases"/>
    <property type="match status" value="2"/>
</dbReference>